<evidence type="ECO:0000256" key="8">
    <source>
        <dbReference type="PIRSR" id="PIRSR038994-3"/>
    </source>
</evidence>
<protein>
    <submittedName>
        <fullName evidence="10">N-acetylglucosamine 6-phosphate deacetylase</fullName>
    </submittedName>
</protein>
<organism evidence="10 11">
    <name type="scientific">Paracoccus sanguinis</name>
    <dbReference type="NCBI Taxonomy" id="1545044"/>
    <lineage>
        <taxon>Bacteria</taxon>
        <taxon>Pseudomonadati</taxon>
        <taxon>Pseudomonadota</taxon>
        <taxon>Alphaproteobacteria</taxon>
        <taxon>Rhodobacterales</taxon>
        <taxon>Paracoccaceae</taxon>
        <taxon>Paracoccus</taxon>
    </lineage>
</organism>
<dbReference type="PANTHER" id="PTHR11113:SF14">
    <property type="entry name" value="N-ACETYLGLUCOSAMINE-6-PHOSPHATE DEACETYLASE"/>
    <property type="match status" value="1"/>
</dbReference>
<gene>
    <name evidence="10" type="ORF">SAMN05444276_105110</name>
</gene>
<dbReference type="InterPro" id="IPR006680">
    <property type="entry name" value="Amidohydro-rel"/>
</dbReference>
<dbReference type="Proteomes" id="UP000182944">
    <property type="component" value="Unassembled WGS sequence"/>
</dbReference>
<feature type="binding site" evidence="8">
    <location>
        <position position="208"/>
    </location>
    <ligand>
        <name>Zn(2+)</name>
        <dbReference type="ChEBI" id="CHEBI:29105"/>
    </ligand>
</feature>
<evidence type="ECO:0000313" key="11">
    <source>
        <dbReference type="Proteomes" id="UP000182944"/>
    </source>
</evidence>
<dbReference type="Gene3D" id="3.20.20.140">
    <property type="entry name" value="Metal-dependent hydrolases"/>
    <property type="match status" value="1"/>
</dbReference>
<feature type="active site" description="Proton donor/acceptor" evidence="6">
    <location>
        <position position="265"/>
    </location>
</feature>
<evidence type="ECO:0000256" key="5">
    <source>
        <dbReference type="PIRNR" id="PIRNR038994"/>
    </source>
</evidence>
<dbReference type="EMBL" id="FNNA01000005">
    <property type="protein sequence ID" value="SDX37830.1"/>
    <property type="molecule type" value="Genomic_DNA"/>
</dbReference>
<evidence type="ECO:0000256" key="2">
    <source>
        <dbReference type="ARBA" id="ARBA00022723"/>
    </source>
</evidence>
<feature type="binding site" evidence="7">
    <location>
        <begin position="297"/>
        <end position="299"/>
    </location>
    <ligand>
        <name>substrate</name>
    </ligand>
</feature>
<dbReference type="SUPFAM" id="SSF51556">
    <property type="entry name" value="Metallo-dependent hydrolases"/>
    <property type="match status" value="1"/>
</dbReference>
<feature type="domain" description="Amidohydrolase-related" evidence="9">
    <location>
        <begin position="45"/>
        <end position="354"/>
    </location>
</feature>
<feature type="binding site" evidence="7">
    <location>
        <position position="132"/>
    </location>
    <ligand>
        <name>substrate</name>
    </ligand>
</feature>
<evidence type="ECO:0000313" key="10">
    <source>
        <dbReference type="EMBL" id="SDX37830.1"/>
    </source>
</evidence>
<comment type="cofactor">
    <cofactor evidence="8">
        <name>a divalent metal cation</name>
        <dbReference type="ChEBI" id="CHEBI:60240"/>
    </cofactor>
    <text evidence="8">Binds 1 divalent metal cation per subunit.</text>
</comment>
<feature type="binding site" evidence="7">
    <location>
        <position position="219"/>
    </location>
    <ligand>
        <name>substrate</name>
    </ligand>
</feature>
<feature type="binding site" evidence="8">
    <location>
        <position position="121"/>
    </location>
    <ligand>
        <name>Zn(2+)</name>
        <dbReference type="ChEBI" id="CHEBI:29105"/>
    </ligand>
</feature>
<evidence type="ECO:0000256" key="7">
    <source>
        <dbReference type="PIRSR" id="PIRSR038994-2"/>
    </source>
</evidence>
<evidence type="ECO:0000256" key="4">
    <source>
        <dbReference type="ARBA" id="ARBA00023277"/>
    </source>
</evidence>
<keyword evidence="11" id="KW-1185">Reference proteome</keyword>
<keyword evidence="4 5" id="KW-0119">Carbohydrate metabolism</keyword>
<dbReference type="PANTHER" id="PTHR11113">
    <property type="entry name" value="N-ACETYLGLUCOSAMINE-6-PHOSPHATE DEACETYLASE"/>
    <property type="match status" value="1"/>
</dbReference>
<dbReference type="Pfam" id="PF01979">
    <property type="entry name" value="Amidohydro_1"/>
    <property type="match status" value="1"/>
</dbReference>
<feature type="binding site" evidence="7">
    <location>
        <begin position="211"/>
        <end position="212"/>
    </location>
    <ligand>
        <name>substrate</name>
    </ligand>
</feature>
<evidence type="ECO:0000256" key="1">
    <source>
        <dbReference type="ARBA" id="ARBA00010716"/>
    </source>
</evidence>
<evidence type="ECO:0000256" key="3">
    <source>
        <dbReference type="ARBA" id="ARBA00022801"/>
    </source>
</evidence>
<proteinExistence type="inferred from homology"/>
<dbReference type="GO" id="GO:0046872">
    <property type="term" value="F:metal ion binding"/>
    <property type="evidence" value="ECO:0007669"/>
    <property type="project" value="UniProtKB-KW"/>
</dbReference>
<dbReference type="RefSeq" id="WP_074826943.1">
    <property type="nucleotide sequence ID" value="NZ_FNNA01000005.1"/>
</dbReference>
<keyword evidence="2 8" id="KW-0479">Metal-binding</keyword>
<dbReference type="AlphaFoldDB" id="A0A1H3B724"/>
<sequence>MPDPILRPEAVFDGHRLVRRVALRLSDPPQIVPDPPADARPIAGIVSPGLIDLQVNGGGGVLFNADPTPEGIAAILAAHRRFGTTRLLPTLITDAPEVAEAVAAAIRAVWGTPGLLGLHLEGPHIAPARRGTHAARHIRPLDDRTLTLAESLRADGIPLLLTLAPEAATPTQIGRLTAAGVVVSLGHSDATAAETEAALAAGARNFTHLFNAMSQMQGREPGMVGAAILSDAEIGMICDGHHVSDAMLTLALRAHGAGRCHIVSDAMPTVGGPDHFTLYGQTIRVADGRLINAEGRLAGAHTTMADGVARLAKTLGQPLETALRMAITNPARVIGAEPSLESQPAADLLLWDAALKPRFLTEALD</sequence>
<feature type="binding site" evidence="7">
    <location>
        <position position="242"/>
    </location>
    <ligand>
        <name>substrate</name>
    </ligand>
</feature>
<accession>A0A1H3B724</accession>
<dbReference type="InterPro" id="IPR011059">
    <property type="entry name" value="Metal-dep_hydrolase_composite"/>
</dbReference>
<dbReference type="Gene3D" id="2.30.40.10">
    <property type="entry name" value="Urease, subunit C, domain 1"/>
    <property type="match status" value="1"/>
</dbReference>
<dbReference type="InterPro" id="IPR003764">
    <property type="entry name" value="GlcNAc_6-P_deAcase"/>
</dbReference>
<dbReference type="GO" id="GO:0006046">
    <property type="term" value="P:N-acetylglucosamine catabolic process"/>
    <property type="evidence" value="ECO:0007669"/>
    <property type="project" value="TreeGrafter"/>
</dbReference>
<feature type="binding site" evidence="8">
    <location>
        <position position="187"/>
    </location>
    <ligand>
        <name>Zn(2+)</name>
        <dbReference type="ChEBI" id="CHEBI:29105"/>
    </ligand>
</feature>
<dbReference type="InterPro" id="IPR032466">
    <property type="entry name" value="Metal_Hydrolase"/>
</dbReference>
<name>A0A1H3B724_9RHOB</name>
<dbReference type="OrthoDB" id="9776488at2"/>
<comment type="similarity">
    <text evidence="1 5">Belongs to the metallo-dependent hydrolases superfamily. NagA family.</text>
</comment>
<evidence type="ECO:0000256" key="6">
    <source>
        <dbReference type="PIRSR" id="PIRSR038994-1"/>
    </source>
</evidence>
<dbReference type="PIRSF" id="PIRSF038994">
    <property type="entry name" value="NagA"/>
    <property type="match status" value="1"/>
</dbReference>
<dbReference type="GO" id="GO:0008448">
    <property type="term" value="F:N-acetylglucosamine-6-phosphate deacetylase activity"/>
    <property type="evidence" value="ECO:0007669"/>
    <property type="project" value="InterPro"/>
</dbReference>
<dbReference type="STRING" id="1545044.SAMN05444276_105110"/>
<evidence type="ECO:0000259" key="9">
    <source>
        <dbReference type="Pfam" id="PF01979"/>
    </source>
</evidence>
<reference evidence="11" key="1">
    <citation type="submission" date="2016-10" db="EMBL/GenBank/DDBJ databases">
        <authorList>
            <person name="Varghese N."/>
            <person name="Submissions S."/>
        </authorList>
    </citation>
    <scope>NUCLEOTIDE SEQUENCE [LARGE SCALE GENOMIC DNA]</scope>
    <source>
        <strain evidence="11">DSM 29303</strain>
    </source>
</reference>
<keyword evidence="3 5" id="KW-0378">Hydrolase</keyword>